<dbReference type="GO" id="GO:0005829">
    <property type="term" value="C:cytosol"/>
    <property type="evidence" value="ECO:0007669"/>
    <property type="project" value="TreeGrafter"/>
</dbReference>
<proteinExistence type="predicted"/>
<organism evidence="2 4">
    <name type="scientific">Marivita cryptomonadis</name>
    <dbReference type="NCBI Taxonomy" id="505252"/>
    <lineage>
        <taxon>Bacteria</taxon>
        <taxon>Pseudomonadati</taxon>
        <taxon>Pseudomonadota</taxon>
        <taxon>Alphaproteobacteria</taxon>
        <taxon>Rhodobacterales</taxon>
        <taxon>Roseobacteraceae</taxon>
        <taxon>Marivita</taxon>
    </lineage>
</organism>
<evidence type="ECO:0000313" key="4">
    <source>
        <dbReference type="Proteomes" id="UP000755667"/>
    </source>
</evidence>
<accession>A0A9Q2PFV6</accession>
<dbReference type="GO" id="GO:0006355">
    <property type="term" value="P:regulation of DNA-templated transcription"/>
    <property type="evidence" value="ECO:0007669"/>
    <property type="project" value="TreeGrafter"/>
</dbReference>
<dbReference type="PANTHER" id="PTHR30419">
    <property type="entry name" value="HTH-TYPE TRANSCRIPTIONAL REGULATOR YBHD"/>
    <property type="match status" value="1"/>
</dbReference>
<dbReference type="Pfam" id="PF03466">
    <property type="entry name" value="LysR_substrate"/>
    <property type="match status" value="1"/>
</dbReference>
<gene>
    <name evidence="2" type="ORF">JQX41_22205</name>
    <name evidence="3" type="ORF">JQX48_22225</name>
</gene>
<evidence type="ECO:0000259" key="1">
    <source>
        <dbReference type="Pfam" id="PF03466"/>
    </source>
</evidence>
<evidence type="ECO:0000313" key="3">
    <source>
        <dbReference type="EMBL" id="MBM2419698.1"/>
    </source>
</evidence>
<dbReference type="Gene3D" id="3.40.190.290">
    <property type="match status" value="1"/>
</dbReference>
<keyword evidence="5" id="KW-1185">Reference proteome</keyword>
<dbReference type="InterPro" id="IPR005119">
    <property type="entry name" value="LysR_subst-bd"/>
</dbReference>
<dbReference type="Proteomes" id="UP000755667">
    <property type="component" value="Unassembled WGS sequence"/>
</dbReference>
<dbReference type="EMBL" id="JAFBXF010000024">
    <property type="protein sequence ID" value="MBM2419698.1"/>
    <property type="molecule type" value="Genomic_DNA"/>
</dbReference>
<reference evidence="2 5" key="1">
    <citation type="submission" date="2021-01" db="EMBL/GenBank/DDBJ databases">
        <title>Diatom-associated Roseobacters Show Island Model of Population Structure.</title>
        <authorList>
            <person name="Qu L."/>
            <person name="Feng X."/>
            <person name="Chen Y."/>
            <person name="Li L."/>
            <person name="Wang X."/>
            <person name="Hu Z."/>
            <person name="Wang H."/>
            <person name="Luo H."/>
        </authorList>
    </citation>
    <scope>NUCLEOTIDE SEQUENCE</scope>
    <source>
        <strain evidence="3 5">CC28-63</strain>
        <strain evidence="2">CC28-69</strain>
    </source>
</reference>
<dbReference type="EMBL" id="JAFBXE010000024">
    <property type="protein sequence ID" value="MBM2415027.1"/>
    <property type="molecule type" value="Genomic_DNA"/>
</dbReference>
<protein>
    <recommendedName>
        <fullName evidence="1">LysR substrate-binding domain-containing protein</fullName>
    </recommendedName>
</protein>
<comment type="caution">
    <text evidence="2">The sequence shown here is derived from an EMBL/GenBank/DDBJ whole genome shotgun (WGS) entry which is preliminary data.</text>
</comment>
<dbReference type="AlphaFoldDB" id="A0A9Q2PFV6"/>
<name>A0A9Q2PFV6_9RHOB</name>
<evidence type="ECO:0000313" key="2">
    <source>
        <dbReference type="EMBL" id="MBM2415027.1"/>
    </source>
</evidence>
<dbReference type="RefSeq" id="WP_171046037.1">
    <property type="nucleotide sequence ID" value="NZ_JAFBWU010000024.1"/>
</dbReference>
<sequence length="143" mass="15780">MRLDDPSAVMAPNHPLAHFEQLRLRQCYEHPVAMPGVGFGSRALVDAALQEKSYARAPELESNSFEYLKAHVAKTMAVTFQIESGAPLAPVQDTYLTARLIDVRDVAPGTLWMGQLAGRSLSVAASRFAEQIGRDLSERYQHV</sequence>
<dbReference type="Proteomes" id="UP000809440">
    <property type="component" value="Unassembled WGS sequence"/>
</dbReference>
<dbReference type="SUPFAM" id="SSF53850">
    <property type="entry name" value="Periplasmic binding protein-like II"/>
    <property type="match status" value="1"/>
</dbReference>
<feature type="domain" description="LysR substrate-binding" evidence="1">
    <location>
        <begin position="8"/>
        <end position="134"/>
    </location>
</feature>
<evidence type="ECO:0000313" key="5">
    <source>
        <dbReference type="Proteomes" id="UP000809440"/>
    </source>
</evidence>
<dbReference type="InterPro" id="IPR050950">
    <property type="entry name" value="HTH-type_LysR_regulators"/>
</dbReference>